<dbReference type="CDD" id="cd02511">
    <property type="entry name" value="Beta4Glucosyltransferase"/>
    <property type="match status" value="1"/>
</dbReference>
<dbReference type="EMBL" id="CP073041">
    <property type="protein sequence ID" value="UXE61055.1"/>
    <property type="molecule type" value="Genomic_DNA"/>
</dbReference>
<proteinExistence type="predicted"/>
<evidence type="ECO:0000259" key="1">
    <source>
        <dbReference type="Pfam" id="PF00535"/>
    </source>
</evidence>
<organism evidence="2">
    <name type="scientific">Woronichinia naegeliana WA131</name>
    <dbReference type="NCBI Taxonomy" id="2824559"/>
    <lineage>
        <taxon>Bacteria</taxon>
        <taxon>Bacillati</taxon>
        <taxon>Cyanobacteriota</taxon>
        <taxon>Cyanophyceae</taxon>
        <taxon>Synechococcales</taxon>
        <taxon>Coelosphaeriaceae</taxon>
        <taxon>Woronichinia</taxon>
    </lineage>
</organism>
<name>A0A977KYP1_9CYAN</name>
<feature type="domain" description="Glycosyltransferase 2-like" evidence="1">
    <location>
        <begin position="10"/>
        <end position="107"/>
    </location>
</feature>
<sequence>MNLNQITPLILTYNEAPNIQRTLKNLTWAKQIVVIDSFSTDKTIEILKNFKQVSIFQRQFDSHASQWNYGLNQIKSDWVLSLDADYVITTTLINEIESLAPINNTDGYFIPFKYCIFGKPLRATILPPRLALFRQKNAKYIDDGHTQLLKITGSSSSLSCHIYHDDRKPLSRWLWAQDRYMILETQKLLNTPNSELSIGDKIRKFKILSPFVVFLYCLLLRKGILDGWEGWYYAMQRMLAETLLVIHLIEAEKLSDKPQPLE</sequence>
<dbReference type="PANTHER" id="PTHR43630:SF2">
    <property type="entry name" value="GLYCOSYLTRANSFERASE"/>
    <property type="match status" value="1"/>
</dbReference>
<dbReference type="Proteomes" id="UP001065613">
    <property type="component" value="Chromosome"/>
</dbReference>
<gene>
    <name evidence="2" type="ORF">KA717_37555</name>
</gene>
<dbReference type="InterPro" id="IPR001173">
    <property type="entry name" value="Glyco_trans_2-like"/>
</dbReference>
<protein>
    <submittedName>
        <fullName evidence="2">Glycosyltransferase family 2 protein</fullName>
    </submittedName>
</protein>
<dbReference type="KEGG" id="wna:KA717_37555"/>
<reference evidence="2" key="1">
    <citation type="submission" date="2021-04" db="EMBL/GenBank/DDBJ databases">
        <title>Genome sequence of Woronichinia naegeliana from Washington state freshwater lake bloom.</title>
        <authorList>
            <person name="Dreher T.W."/>
        </authorList>
    </citation>
    <scope>NUCLEOTIDE SEQUENCE</scope>
    <source>
        <strain evidence="2">WA131</strain>
    </source>
</reference>
<dbReference type="SUPFAM" id="SSF53448">
    <property type="entry name" value="Nucleotide-diphospho-sugar transferases"/>
    <property type="match status" value="1"/>
</dbReference>
<dbReference type="Gene3D" id="3.90.550.10">
    <property type="entry name" value="Spore Coat Polysaccharide Biosynthesis Protein SpsA, Chain A"/>
    <property type="match status" value="1"/>
</dbReference>
<evidence type="ECO:0000313" key="2">
    <source>
        <dbReference type="EMBL" id="UXE61055.1"/>
    </source>
</evidence>
<dbReference type="InterPro" id="IPR029044">
    <property type="entry name" value="Nucleotide-diphossugar_trans"/>
</dbReference>
<dbReference type="PANTHER" id="PTHR43630">
    <property type="entry name" value="POLY-BETA-1,6-N-ACETYL-D-GLUCOSAMINE SYNTHASE"/>
    <property type="match status" value="1"/>
</dbReference>
<dbReference type="Pfam" id="PF00535">
    <property type="entry name" value="Glycos_transf_2"/>
    <property type="match status" value="1"/>
</dbReference>
<dbReference type="AlphaFoldDB" id="A0A977KYP1"/>
<accession>A0A977KYP1</accession>